<dbReference type="EMBL" id="CP034187">
    <property type="protein sequence ID" value="AZI45251.1"/>
    <property type="molecule type" value="Genomic_DNA"/>
</dbReference>
<evidence type="ECO:0000313" key="1">
    <source>
        <dbReference type="EMBL" id="AZI45251.1"/>
    </source>
</evidence>
<keyword evidence="2" id="KW-1185">Reference proteome</keyword>
<dbReference type="KEGG" id="dph:EHF33_20295"/>
<protein>
    <submittedName>
        <fullName evidence="1">Uncharacterized protein</fullName>
    </submittedName>
</protein>
<evidence type="ECO:0000313" key="2">
    <source>
        <dbReference type="Proteomes" id="UP000276417"/>
    </source>
</evidence>
<reference evidence="1 2" key="1">
    <citation type="submission" date="2018-11" db="EMBL/GenBank/DDBJ databases">
        <title>Deinococcus shelandsis sp. nov., isolated from South Shetland Islands soil of Antarctica.</title>
        <authorList>
            <person name="Tian J."/>
        </authorList>
    </citation>
    <scope>NUCLEOTIDE SEQUENCE [LARGE SCALE GENOMIC DNA]</scope>
    <source>
        <strain evidence="1 2">S14-83T</strain>
        <plasmid evidence="1 2">unnamed3</plasmid>
    </source>
</reference>
<dbReference type="AlphaFoldDB" id="A0A3G8YUG4"/>
<dbReference type="RefSeq" id="WP_124875672.1">
    <property type="nucleotide sequence ID" value="NZ_CP034187.1"/>
</dbReference>
<proteinExistence type="predicted"/>
<sequence>MLTPFQQELQHIERFKVGLHTAQPAHTSPAADDVERRIDAVCAQVHKHLKNAQAGTSLVNVRRSAREEVNADKMQLASELDALLQTLAAPTELVAEVLEIYLPGYAQGDYPVTHGTRSRASLTPTTALPVGVFGEMSPLNIWGIPGDSPLRDQLTTWVELHQELKAQDSAYQVLDADQAYLLSSNDADSVLESEADWDGQFLSQVLNVTDLSSGEVQVLNLTAVTLQGNTWQLNVDADLPYFTPGAVVRLTTSDGSVSGDLLHHSLEVLGRQLRVVDLTSINLQMIKALTLEDIAQVTVLHGRTAVSSTHLLN</sequence>
<organism evidence="1 2">
    <name type="scientific">Deinococcus psychrotolerans</name>
    <dbReference type="NCBI Taxonomy" id="2489213"/>
    <lineage>
        <taxon>Bacteria</taxon>
        <taxon>Thermotogati</taxon>
        <taxon>Deinococcota</taxon>
        <taxon>Deinococci</taxon>
        <taxon>Deinococcales</taxon>
        <taxon>Deinococcaceae</taxon>
        <taxon>Deinococcus</taxon>
    </lineage>
</organism>
<geneLocation type="plasmid" evidence="1 2">
    <name>unnamed3</name>
</geneLocation>
<gene>
    <name evidence="1" type="ORF">EHF33_20295</name>
</gene>
<dbReference type="Proteomes" id="UP000276417">
    <property type="component" value="Plasmid unnamed3"/>
</dbReference>
<accession>A0A3G8YUG4</accession>
<name>A0A3G8YUG4_9DEIO</name>
<keyword evidence="1" id="KW-0614">Plasmid</keyword>